<dbReference type="PANTHER" id="PTHR10642:SF26">
    <property type="entry name" value="RIBONUCLEASE H1"/>
    <property type="match status" value="1"/>
</dbReference>
<proteinExistence type="inferred from homology"/>
<keyword evidence="7" id="KW-0378">Hydrolase</keyword>
<dbReference type="EC" id="3.1.26.4" evidence="3"/>
<dbReference type="EMBL" id="WIUZ02000015">
    <property type="protein sequence ID" value="KAF9780845.1"/>
    <property type="molecule type" value="Genomic_DNA"/>
</dbReference>
<dbReference type="AlphaFoldDB" id="A0A9P6L393"/>
<dbReference type="PROSITE" id="PS50879">
    <property type="entry name" value="RNASE_H_1"/>
    <property type="match status" value="1"/>
</dbReference>
<dbReference type="Gene3D" id="3.30.420.10">
    <property type="entry name" value="Ribonuclease H-like superfamily/Ribonuclease H"/>
    <property type="match status" value="1"/>
</dbReference>
<dbReference type="SUPFAM" id="SSF53098">
    <property type="entry name" value="Ribonuclease H-like"/>
    <property type="match status" value="1"/>
</dbReference>
<evidence type="ECO:0000256" key="3">
    <source>
        <dbReference type="ARBA" id="ARBA00012180"/>
    </source>
</evidence>
<dbReference type="PANTHER" id="PTHR10642">
    <property type="entry name" value="RIBONUCLEASE H1"/>
    <property type="match status" value="1"/>
</dbReference>
<evidence type="ECO:0000256" key="1">
    <source>
        <dbReference type="ARBA" id="ARBA00000077"/>
    </source>
</evidence>
<dbReference type="GO" id="GO:0043137">
    <property type="term" value="P:DNA replication, removal of RNA primer"/>
    <property type="evidence" value="ECO:0007669"/>
    <property type="project" value="TreeGrafter"/>
</dbReference>
<protein>
    <recommendedName>
        <fullName evidence="3">ribonuclease H</fullName>
        <ecNumber evidence="3">3.1.26.4</ecNumber>
    </recommendedName>
</protein>
<evidence type="ECO:0000259" key="8">
    <source>
        <dbReference type="PROSITE" id="PS50879"/>
    </source>
</evidence>
<sequence>MIESWNPLTQEWKPKRRSEHIPERVQTAIRLAGKHKIELEALEPTEETKREMPVWLHRKANKEAARIYATDGAKCLKKNHRTHYMKQLIEMVEDVSQEHRKTNFCTCNTCKLASSTGCTHPQKCLDTATKLVETLALRWRPEKRQPFASEAATNPVTANRNRGKGEAGTIVNTVREPTDLKHSIRIFTEKENLVNATALLTTNNETQATTELTVYTDGSCIGNGTAEARAGSGVWYAPQDPRNASIRVPGKAQSNQVGELLAILHA</sequence>
<feature type="domain" description="RNase H type-1" evidence="8">
    <location>
        <begin position="208"/>
        <end position="266"/>
    </location>
</feature>
<comment type="catalytic activity">
    <reaction evidence="1">
        <text>Endonucleolytic cleavage to 5'-phosphomonoester.</text>
        <dbReference type="EC" id="3.1.26.4"/>
    </reaction>
</comment>
<name>A0A9P6L393_9AGAM</name>
<dbReference type="InterPro" id="IPR050092">
    <property type="entry name" value="RNase_H"/>
</dbReference>
<evidence type="ECO:0000256" key="6">
    <source>
        <dbReference type="ARBA" id="ARBA00022759"/>
    </source>
</evidence>
<dbReference type="GO" id="GO:0046872">
    <property type="term" value="F:metal ion binding"/>
    <property type="evidence" value="ECO:0007669"/>
    <property type="project" value="UniProtKB-KW"/>
</dbReference>
<organism evidence="9 10">
    <name type="scientific">Thelephora terrestris</name>
    <dbReference type="NCBI Taxonomy" id="56493"/>
    <lineage>
        <taxon>Eukaryota</taxon>
        <taxon>Fungi</taxon>
        <taxon>Dikarya</taxon>
        <taxon>Basidiomycota</taxon>
        <taxon>Agaricomycotina</taxon>
        <taxon>Agaricomycetes</taxon>
        <taxon>Thelephorales</taxon>
        <taxon>Thelephoraceae</taxon>
        <taxon>Thelephora</taxon>
    </lineage>
</organism>
<evidence type="ECO:0000256" key="2">
    <source>
        <dbReference type="ARBA" id="ARBA00005300"/>
    </source>
</evidence>
<evidence type="ECO:0000313" key="10">
    <source>
        <dbReference type="Proteomes" id="UP000736335"/>
    </source>
</evidence>
<gene>
    <name evidence="9" type="ORF">BJ322DRAFT_1011739</name>
</gene>
<dbReference type="InterPro" id="IPR002156">
    <property type="entry name" value="RNaseH_domain"/>
</dbReference>
<dbReference type="OrthoDB" id="2751246at2759"/>
<keyword evidence="5" id="KW-0479">Metal-binding</keyword>
<dbReference type="Proteomes" id="UP000736335">
    <property type="component" value="Unassembled WGS sequence"/>
</dbReference>
<keyword evidence="10" id="KW-1185">Reference proteome</keyword>
<dbReference type="GO" id="GO:0003676">
    <property type="term" value="F:nucleic acid binding"/>
    <property type="evidence" value="ECO:0007669"/>
    <property type="project" value="InterPro"/>
</dbReference>
<dbReference type="InterPro" id="IPR012337">
    <property type="entry name" value="RNaseH-like_sf"/>
</dbReference>
<reference evidence="9" key="2">
    <citation type="submission" date="2020-11" db="EMBL/GenBank/DDBJ databases">
        <authorList>
            <consortium name="DOE Joint Genome Institute"/>
            <person name="Kuo A."/>
            <person name="Miyauchi S."/>
            <person name="Kiss E."/>
            <person name="Drula E."/>
            <person name="Kohler A."/>
            <person name="Sanchez-Garcia M."/>
            <person name="Andreopoulos B."/>
            <person name="Barry K.W."/>
            <person name="Bonito G."/>
            <person name="Buee M."/>
            <person name="Carver A."/>
            <person name="Chen C."/>
            <person name="Cichocki N."/>
            <person name="Clum A."/>
            <person name="Culley D."/>
            <person name="Crous P.W."/>
            <person name="Fauchery L."/>
            <person name="Girlanda M."/>
            <person name="Hayes R."/>
            <person name="Keri Z."/>
            <person name="Labutti K."/>
            <person name="Lipzen A."/>
            <person name="Lombard V."/>
            <person name="Magnuson J."/>
            <person name="Maillard F."/>
            <person name="Morin E."/>
            <person name="Murat C."/>
            <person name="Nolan M."/>
            <person name="Ohm R."/>
            <person name="Pangilinan J."/>
            <person name="Pereira M."/>
            <person name="Perotto S."/>
            <person name="Peter M."/>
            <person name="Riley R."/>
            <person name="Sitrit Y."/>
            <person name="Stielow B."/>
            <person name="Szollosi G."/>
            <person name="Zifcakova L."/>
            <person name="Stursova M."/>
            <person name="Spatafora J.W."/>
            <person name="Tedersoo L."/>
            <person name="Vaario L.-M."/>
            <person name="Yamada A."/>
            <person name="Yan M."/>
            <person name="Wang P."/>
            <person name="Xu J."/>
            <person name="Bruns T."/>
            <person name="Baldrian P."/>
            <person name="Vilgalys R."/>
            <person name="Henrissat B."/>
            <person name="Grigoriev I.V."/>
            <person name="Hibbett D."/>
            <person name="Nagy L.G."/>
            <person name="Martin F.M."/>
        </authorList>
    </citation>
    <scope>NUCLEOTIDE SEQUENCE</scope>
    <source>
        <strain evidence="9">UH-Tt-Lm1</strain>
    </source>
</reference>
<feature type="non-terminal residue" evidence="9">
    <location>
        <position position="266"/>
    </location>
</feature>
<comment type="caution">
    <text evidence="9">The sequence shown here is derived from an EMBL/GenBank/DDBJ whole genome shotgun (WGS) entry which is preliminary data.</text>
</comment>
<accession>A0A9P6L393</accession>
<evidence type="ECO:0000256" key="5">
    <source>
        <dbReference type="ARBA" id="ARBA00022723"/>
    </source>
</evidence>
<evidence type="ECO:0000256" key="7">
    <source>
        <dbReference type="ARBA" id="ARBA00022801"/>
    </source>
</evidence>
<evidence type="ECO:0000313" key="9">
    <source>
        <dbReference type="EMBL" id="KAF9780845.1"/>
    </source>
</evidence>
<keyword evidence="6" id="KW-0255">Endonuclease</keyword>
<evidence type="ECO:0000256" key="4">
    <source>
        <dbReference type="ARBA" id="ARBA00022722"/>
    </source>
</evidence>
<dbReference type="Pfam" id="PF00075">
    <property type="entry name" value="RNase_H"/>
    <property type="match status" value="1"/>
</dbReference>
<comment type="similarity">
    <text evidence="2">Belongs to the RNase H family.</text>
</comment>
<keyword evidence="4" id="KW-0540">Nuclease</keyword>
<dbReference type="GO" id="GO:0004523">
    <property type="term" value="F:RNA-DNA hybrid ribonuclease activity"/>
    <property type="evidence" value="ECO:0007669"/>
    <property type="project" value="UniProtKB-EC"/>
</dbReference>
<reference evidence="9" key="1">
    <citation type="journal article" date="2020" name="Nat. Commun.">
        <title>Large-scale genome sequencing of mycorrhizal fungi provides insights into the early evolution of symbiotic traits.</title>
        <authorList>
            <person name="Miyauchi S."/>
            <person name="Kiss E."/>
            <person name="Kuo A."/>
            <person name="Drula E."/>
            <person name="Kohler A."/>
            <person name="Sanchez-Garcia M."/>
            <person name="Morin E."/>
            <person name="Andreopoulos B."/>
            <person name="Barry K.W."/>
            <person name="Bonito G."/>
            <person name="Buee M."/>
            <person name="Carver A."/>
            <person name="Chen C."/>
            <person name="Cichocki N."/>
            <person name="Clum A."/>
            <person name="Culley D."/>
            <person name="Crous P.W."/>
            <person name="Fauchery L."/>
            <person name="Girlanda M."/>
            <person name="Hayes R.D."/>
            <person name="Keri Z."/>
            <person name="LaButti K."/>
            <person name="Lipzen A."/>
            <person name="Lombard V."/>
            <person name="Magnuson J."/>
            <person name="Maillard F."/>
            <person name="Murat C."/>
            <person name="Nolan M."/>
            <person name="Ohm R.A."/>
            <person name="Pangilinan J."/>
            <person name="Pereira M.F."/>
            <person name="Perotto S."/>
            <person name="Peter M."/>
            <person name="Pfister S."/>
            <person name="Riley R."/>
            <person name="Sitrit Y."/>
            <person name="Stielow J.B."/>
            <person name="Szollosi G."/>
            <person name="Zifcakova L."/>
            <person name="Stursova M."/>
            <person name="Spatafora J.W."/>
            <person name="Tedersoo L."/>
            <person name="Vaario L.M."/>
            <person name="Yamada A."/>
            <person name="Yan M."/>
            <person name="Wang P."/>
            <person name="Xu J."/>
            <person name="Bruns T."/>
            <person name="Baldrian P."/>
            <person name="Vilgalys R."/>
            <person name="Dunand C."/>
            <person name="Henrissat B."/>
            <person name="Grigoriev I.V."/>
            <person name="Hibbett D."/>
            <person name="Nagy L.G."/>
            <person name="Martin F.M."/>
        </authorList>
    </citation>
    <scope>NUCLEOTIDE SEQUENCE</scope>
    <source>
        <strain evidence="9">UH-Tt-Lm1</strain>
    </source>
</reference>
<dbReference type="InterPro" id="IPR036397">
    <property type="entry name" value="RNaseH_sf"/>
</dbReference>